<dbReference type="InterPro" id="IPR001647">
    <property type="entry name" value="HTH_TetR"/>
</dbReference>
<organism evidence="6 7">
    <name type="scientific">Streptomyces polyrhachis</name>
    <dbReference type="NCBI Taxonomy" id="1282885"/>
    <lineage>
        <taxon>Bacteria</taxon>
        <taxon>Bacillati</taxon>
        <taxon>Actinomycetota</taxon>
        <taxon>Actinomycetes</taxon>
        <taxon>Kitasatosporales</taxon>
        <taxon>Streptomycetaceae</taxon>
        <taxon>Streptomyces</taxon>
    </lineage>
</organism>
<accession>A0ABW2GIB8</accession>
<proteinExistence type="predicted"/>
<dbReference type="PANTHER" id="PTHR47506:SF6">
    <property type="entry name" value="HTH-TYPE TRANSCRIPTIONAL REPRESSOR NEMR"/>
    <property type="match status" value="1"/>
</dbReference>
<dbReference type="Pfam" id="PF00440">
    <property type="entry name" value="TetR_N"/>
    <property type="match status" value="1"/>
</dbReference>
<feature type="DNA-binding region" description="H-T-H motif" evidence="4">
    <location>
        <begin position="32"/>
        <end position="51"/>
    </location>
</feature>
<dbReference type="Proteomes" id="UP001596413">
    <property type="component" value="Unassembled WGS sequence"/>
</dbReference>
<sequence>MNLRQQAAARTRAALIDTGLRLTERVGLAALSVNALVAELGVSKGVFFHHFGTRAGYLLALHREFHDRLETALEAAIADHRPGPDRLLAGSYAYLDACLRDRGVKALLLEARAEPAIVEEVQSRNARSATLAEADFRAMGWRHPADGARLWVAMVAETALLELTTGPRPQTRDALRQFTIRPAH</sequence>
<keyword evidence="1" id="KW-0805">Transcription regulation</keyword>
<evidence type="ECO:0000313" key="7">
    <source>
        <dbReference type="Proteomes" id="UP001596413"/>
    </source>
</evidence>
<evidence type="ECO:0000313" key="6">
    <source>
        <dbReference type="EMBL" id="MFC7219481.1"/>
    </source>
</evidence>
<evidence type="ECO:0000256" key="2">
    <source>
        <dbReference type="ARBA" id="ARBA00023125"/>
    </source>
</evidence>
<keyword evidence="2 4" id="KW-0238">DNA-binding</keyword>
<evidence type="ECO:0000256" key="3">
    <source>
        <dbReference type="ARBA" id="ARBA00023163"/>
    </source>
</evidence>
<evidence type="ECO:0000256" key="4">
    <source>
        <dbReference type="PROSITE-ProRule" id="PRU00335"/>
    </source>
</evidence>
<feature type="domain" description="HTH tetR-type" evidence="5">
    <location>
        <begin position="9"/>
        <end position="69"/>
    </location>
</feature>
<reference evidence="7" key="1">
    <citation type="journal article" date="2019" name="Int. J. Syst. Evol. Microbiol.">
        <title>The Global Catalogue of Microorganisms (GCM) 10K type strain sequencing project: providing services to taxonomists for standard genome sequencing and annotation.</title>
        <authorList>
            <consortium name="The Broad Institute Genomics Platform"/>
            <consortium name="The Broad Institute Genome Sequencing Center for Infectious Disease"/>
            <person name="Wu L."/>
            <person name="Ma J."/>
        </authorList>
    </citation>
    <scope>NUCLEOTIDE SEQUENCE [LARGE SCALE GENOMIC DNA]</scope>
    <source>
        <strain evidence="7">CGMCC 1.13681</strain>
    </source>
</reference>
<dbReference type="RefSeq" id="WP_386415223.1">
    <property type="nucleotide sequence ID" value="NZ_JBHSZO010000021.1"/>
</dbReference>
<evidence type="ECO:0000256" key="1">
    <source>
        <dbReference type="ARBA" id="ARBA00023015"/>
    </source>
</evidence>
<dbReference type="InterPro" id="IPR009057">
    <property type="entry name" value="Homeodomain-like_sf"/>
</dbReference>
<gene>
    <name evidence="6" type="ORF">ACFQLX_15065</name>
</gene>
<dbReference type="EMBL" id="JBHSZO010000021">
    <property type="protein sequence ID" value="MFC7219481.1"/>
    <property type="molecule type" value="Genomic_DNA"/>
</dbReference>
<dbReference type="Gene3D" id="1.10.357.10">
    <property type="entry name" value="Tetracycline Repressor, domain 2"/>
    <property type="match status" value="1"/>
</dbReference>
<name>A0ABW2GIB8_9ACTN</name>
<dbReference type="PANTHER" id="PTHR47506">
    <property type="entry name" value="TRANSCRIPTIONAL REGULATORY PROTEIN"/>
    <property type="match status" value="1"/>
</dbReference>
<evidence type="ECO:0000259" key="5">
    <source>
        <dbReference type="PROSITE" id="PS50977"/>
    </source>
</evidence>
<dbReference type="SUPFAM" id="SSF46689">
    <property type="entry name" value="Homeodomain-like"/>
    <property type="match status" value="1"/>
</dbReference>
<comment type="caution">
    <text evidence="6">The sequence shown here is derived from an EMBL/GenBank/DDBJ whole genome shotgun (WGS) entry which is preliminary data.</text>
</comment>
<dbReference type="PROSITE" id="PS50977">
    <property type="entry name" value="HTH_TETR_2"/>
    <property type="match status" value="1"/>
</dbReference>
<keyword evidence="7" id="KW-1185">Reference proteome</keyword>
<protein>
    <submittedName>
        <fullName evidence="6">TetR/AcrR family transcriptional regulator</fullName>
    </submittedName>
</protein>
<keyword evidence="3" id="KW-0804">Transcription</keyword>